<name>A0A430G216_9SPHN</name>
<evidence type="ECO:0000313" key="2">
    <source>
        <dbReference type="Proteomes" id="UP000287746"/>
    </source>
</evidence>
<gene>
    <name evidence="1" type="ORF">DAH66_14120</name>
</gene>
<dbReference type="EMBL" id="QQYZ01000013">
    <property type="protein sequence ID" value="RSY82002.1"/>
    <property type="molecule type" value="Genomic_DNA"/>
</dbReference>
<dbReference type="AlphaFoldDB" id="A0A430G216"/>
<proteinExistence type="predicted"/>
<evidence type="ECO:0000313" key="1">
    <source>
        <dbReference type="EMBL" id="RSY82002.1"/>
    </source>
</evidence>
<dbReference type="RefSeq" id="WP_126004883.1">
    <property type="nucleotide sequence ID" value="NZ_QQYZ01000013.1"/>
</dbReference>
<sequence>MLMNSPYVPPIVQAIGLACVPIDDMPPGTALARKPVAAAVVTLHTRDDGHREVSIACLSDARELEFPLPVLVEDALVAGAPTIMTAHDYDALRIDAAARRFFVEPKLGVLASGQGLIDPVSMFGAGYDEVALCRRLGVAATLVADRDVAKWWRRDAPALAEGVALNSAVSRLLLWAHGASFTAGLPDAFFETLLPVREKLMDLEATRPEVRAILATRPFGRAGSFASYYREYRARRDAGDEDARWLTFEEGLSYV</sequence>
<dbReference type="Proteomes" id="UP000287746">
    <property type="component" value="Unassembled WGS sequence"/>
</dbReference>
<organism evidence="1 2">
    <name type="scientific">Sphingomonas koreensis</name>
    <dbReference type="NCBI Taxonomy" id="93064"/>
    <lineage>
        <taxon>Bacteria</taxon>
        <taxon>Pseudomonadati</taxon>
        <taxon>Pseudomonadota</taxon>
        <taxon>Alphaproteobacteria</taxon>
        <taxon>Sphingomonadales</taxon>
        <taxon>Sphingomonadaceae</taxon>
        <taxon>Sphingomonas</taxon>
    </lineage>
</organism>
<accession>A0A430G216</accession>
<protein>
    <submittedName>
        <fullName evidence="1">Uncharacterized protein</fullName>
    </submittedName>
</protein>
<reference evidence="1 2" key="1">
    <citation type="submission" date="2018-07" db="EMBL/GenBank/DDBJ databases">
        <title>Genomic and Epidemiologic Investigation of an Indolent Hospital Outbreak.</title>
        <authorList>
            <person name="Johnson R.C."/>
            <person name="Deming C."/>
            <person name="Conlan S."/>
            <person name="Zellmer C.J."/>
            <person name="Michelin A.V."/>
            <person name="Lee-Lin S."/>
            <person name="Thomas P.J."/>
            <person name="Park M."/>
            <person name="Weingarten R.A."/>
            <person name="Less J."/>
            <person name="Dekker J.P."/>
            <person name="Frank K.M."/>
            <person name="Musser K.A."/>
            <person name="Mcquiston J.R."/>
            <person name="Henderson D.K."/>
            <person name="Lau A.F."/>
            <person name="Palmore T.N."/>
            <person name="Segre J.A."/>
        </authorList>
    </citation>
    <scope>NUCLEOTIDE SEQUENCE [LARGE SCALE GENOMIC DNA]</scope>
    <source>
        <strain evidence="1 2">SK-CDC1_0717</strain>
    </source>
</reference>
<comment type="caution">
    <text evidence="1">The sequence shown here is derived from an EMBL/GenBank/DDBJ whole genome shotgun (WGS) entry which is preliminary data.</text>
</comment>